<dbReference type="OrthoDB" id="1413014at2759"/>
<sequence length="210" mass="23818">MFSLNQTNNQVLFHLSQLTSAASPRRTPPLAVGRSKKRLQKSSQDTQNGVAKILCPESFNEALRNFADSPLRELSQHCLSLQLPTPASVILKDGSHNRSPWNISYSSFGSFAEDKREGYKGMYGSYSTSSRLHNFFHHLLSSHSIKHEISIRRGFKTERSIQAELTRNPSLLARFREVVHIQQPNIKDHRLSQNIPGRAEAIPEQTEKLK</sequence>
<comment type="caution">
    <text evidence="2">The sequence shown here is derived from an EMBL/GenBank/DDBJ whole genome shotgun (WGS) entry which is preliminary data.</text>
</comment>
<reference evidence="2" key="1">
    <citation type="submission" date="2013-04" db="EMBL/GenBank/DDBJ databases">
        <authorList>
            <person name="Qu J."/>
            <person name="Murali S.C."/>
            <person name="Bandaranaike D."/>
            <person name="Bellair M."/>
            <person name="Blankenburg K."/>
            <person name="Chao H."/>
            <person name="Dinh H."/>
            <person name="Doddapaneni H."/>
            <person name="Downs B."/>
            <person name="Dugan-Rocha S."/>
            <person name="Elkadiri S."/>
            <person name="Gnanaolivu R.D."/>
            <person name="Hernandez B."/>
            <person name="Javaid M."/>
            <person name="Jayaseelan J.C."/>
            <person name="Lee S."/>
            <person name="Li M."/>
            <person name="Ming W."/>
            <person name="Munidasa M."/>
            <person name="Muniz J."/>
            <person name="Nguyen L."/>
            <person name="Ongeri F."/>
            <person name="Osuji N."/>
            <person name="Pu L.-L."/>
            <person name="Puazo M."/>
            <person name="Qu C."/>
            <person name="Quiroz J."/>
            <person name="Raj R."/>
            <person name="Weissenberger G."/>
            <person name="Xin Y."/>
            <person name="Zou X."/>
            <person name="Han Y."/>
            <person name="Richards S."/>
            <person name="Worley K."/>
            <person name="Muzny D."/>
            <person name="Gibbs R."/>
        </authorList>
    </citation>
    <scope>NUCLEOTIDE SEQUENCE</scope>
    <source>
        <strain evidence="2">Sampled in the wild</strain>
    </source>
</reference>
<feature type="non-terminal residue" evidence="2">
    <location>
        <position position="1"/>
    </location>
</feature>
<accession>A0A8K0JUM8</accession>
<name>A0A8K0JUM8_LADFU</name>
<reference evidence="2" key="2">
    <citation type="submission" date="2017-10" db="EMBL/GenBank/DDBJ databases">
        <title>Ladona fulva Genome sequencing and assembly.</title>
        <authorList>
            <person name="Murali S."/>
            <person name="Richards S."/>
            <person name="Bandaranaike D."/>
            <person name="Bellair M."/>
            <person name="Blankenburg K."/>
            <person name="Chao H."/>
            <person name="Dinh H."/>
            <person name="Doddapaneni H."/>
            <person name="Dugan-Rocha S."/>
            <person name="Elkadiri S."/>
            <person name="Gnanaolivu R."/>
            <person name="Hernandez B."/>
            <person name="Skinner E."/>
            <person name="Javaid M."/>
            <person name="Lee S."/>
            <person name="Li M."/>
            <person name="Ming W."/>
            <person name="Munidasa M."/>
            <person name="Muniz J."/>
            <person name="Nguyen L."/>
            <person name="Hughes D."/>
            <person name="Osuji N."/>
            <person name="Pu L.-L."/>
            <person name="Puazo M."/>
            <person name="Qu C."/>
            <person name="Quiroz J."/>
            <person name="Raj R."/>
            <person name="Weissenberger G."/>
            <person name="Xin Y."/>
            <person name="Zou X."/>
            <person name="Han Y."/>
            <person name="Worley K."/>
            <person name="Muzny D."/>
            <person name="Gibbs R."/>
        </authorList>
    </citation>
    <scope>NUCLEOTIDE SEQUENCE</scope>
    <source>
        <strain evidence="2">Sampled in the wild</strain>
    </source>
</reference>
<evidence type="ECO:0000256" key="1">
    <source>
        <dbReference type="SAM" id="MobiDB-lite"/>
    </source>
</evidence>
<evidence type="ECO:0000313" key="3">
    <source>
        <dbReference type="Proteomes" id="UP000792457"/>
    </source>
</evidence>
<proteinExistence type="predicted"/>
<evidence type="ECO:0000313" key="2">
    <source>
        <dbReference type="EMBL" id="KAG8222992.1"/>
    </source>
</evidence>
<feature type="region of interest" description="Disordered" evidence="1">
    <location>
        <begin position="23"/>
        <end position="47"/>
    </location>
</feature>
<gene>
    <name evidence="2" type="ORF">J437_LFUL000700</name>
</gene>
<dbReference type="Proteomes" id="UP000792457">
    <property type="component" value="Unassembled WGS sequence"/>
</dbReference>
<dbReference type="AlphaFoldDB" id="A0A8K0JUM8"/>
<organism evidence="2 3">
    <name type="scientific">Ladona fulva</name>
    <name type="common">Scarce chaser dragonfly</name>
    <name type="synonym">Libellula fulva</name>
    <dbReference type="NCBI Taxonomy" id="123851"/>
    <lineage>
        <taxon>Eukaryota</taxon>
        <taxon>Metazoa</taxon>
        <taxon>Ecdysozoa</taxon>
        <taxon>Arthropoda</taxon>
        <taxon>Hexapoda</taxon>
        <taxon>Insecta</taxon>
        <taxon>Pterygota</taxon>
        <taxon>Palaeoptera</taxon>
        <taxon>Odonata</taxon>
        <taxon>Epiprocta</taxon>
        <taxon>Anisoptera</taxon>
        <taxon>Libelluloidea</taxon>
        <taxon>Libellulidae</taxon>
        <taxon>Ladona</taxon>
    </lineage>
</organism>
<protein>
    <submittedName>
        <fullName evidence="2">Uncharacterized protein</fullName>
    </submittedName>
</protein>
<keyword evidence="3" id="KW-1185">Reference proteome</keyword>
<dbReference type="EMBL" id="KZ308149">
    <property type="protein sequence ID" value="KAG8222992.1"/>
    <property type="molecule type" value="Genomic_DNA"/>
</dbReference>